<organism evidence="6 7">
    <name type="scientific">Lophiotrema nucula</name>
    <dbReference type="NCBI Taxonomy" id="690887"/>
    <lineage>
        <taxon>Eukaryota</taxon>
        <taxon>Fungi</taxon>
        <taxon>Dikarya</taxon>
        <taxon>Ascomycota</taxon>
        <taxon>Pezizomycotina</taxon>
        <taxon>Dothideomycetes</taxon>
        <taxon>Pleosporomycetidae</taxon>
        <taxon>Pleosporales</taxon>
        <taxon>Lophiotremataceae</taxon>
        <taxon>Lophiotrema</taxon>
    </lineage>
</organism>
<dbReference type="Proteomes" id="UP000799770">
    <property type="component" value="Unassembled WGS sequence"/>
</dbReference>
<dbReference type="InterPro" id="IPR029058">
    <property type="entry name" value="AB_hydrolase_fold"/>
</dbReference>
<evidence type="ECO:0000256" key="1">
    <source>
        <dbReference type="ARBA" id="ARBA00010088"/>
    </source>
</evidence>
<dbReference type="GO" id="GO:0004301">
    <property type="term" value="F:epoxide hydrolase activity"/>
    <property type="evidence" value="ECO:0007669"/>
    <property type="project" value="TreeGrafter"/>
</dbReference>
<feature type="active site" description="Nucleophile" evidence="4">
    <location>
        <position position="181"/>
    </location>
</feature>
<dbReference type="InterPro" id="IPR010497">
    <property type="entry name" value="Epoxide_hydro_N"/>
</dbReference>
<accession>A0A6A5ZI01</accession>
<dbReference type="PANTHER" id="PTHR21661">
    <property type="entry name" value="EPOXIDE HYDROLASE 1-RELATED"/>
    <property type="match status" value="1"/>
</dbReference>
<dbReference type="InterPro" id="IPR016292">
    <property type="entry name" value="Epoxide_hydrolase"/>
</dbReference>
<dbReference type="EMBL" id="ML977317">
    <property type="protein sequence ID" value="KAF2118503.1"/>
    <property type="molecule type" value="Genomic_DNA"/>
</dbReference>
<dbReference type="AlphaFoldDB" id="A0A6A5ZI01"/>
<dbReference type="PANTHER" id="PTHR21661:SF35">
    <property type="entry name" value="EPOXIDE HYDROLASE"/>
    <property type="match status" value="1"/>
</dbReference>
<protein>
    <submittedName>
        <fullName evidence="6">Alpha/Beta hydrolase protein</fullName>
    </submittedName>
</protein>
<dbReference type="PRINTS" id="PR00412">
    <property type="entry name" value="EPOXHYDRLASE"/>
</dbReference>
<gene>
    <name evidence="6" type="ORF">BDV96DRAFT_569999</name>
</gene>
<sequence>MSTTPFEIHVSDSKLERLRQKLALTDYPVETQSDSEDSWDRGPPVSEINRLAQVWQTSYDWRKVEAHLNTYPQFLTLVDIESFGTYTLHHIHKQSARLDAIPLLFLHGWPGSFLEVTKILEDLVRGVADGPAFHVVAPSLIYFGFSSAGGSKMFGFDQQAEAYHKLMLQLGYNEYVIQAGDVGGLVSRYIAKMYGPVHCRAHHTNTPTPGEPDAATHPELHAKILSTPLSESEQKGLARTAQFQKDGFGYYKQLSTKPRTISYSLSDSPVGLLAWMYEKMRAWSDNYPWTDEEILTWASIYYFSTAGPDASSNVYYAMEHSEPPAFAAAAAYVDVPLGISRFTNDLVLLPKLWNHSLGPIVAESEHESGGHFAAWENPDAIVRDLRDMFGRGGGAYEIAQSILQRSRTGE</sequence>
<evidence type="ECO:0000256" key="4">
    <source>
        <dbReference type="PIRSR" id="PIRSR001112-1"/>
    </source>
</evidence>
<keyword evidence="7" id="KW-1185">Reference proteome</keyword>
<comment type="similarity">
    <text evidence="1">Belongs to the peptidase S33 family.</text>
</comment>
<feature type="active site" description="Proton donor" evidence="4">
    <location>
        <position position="316"/>
    </location>
</feature>
<keyword evidence="2" id="KW-0058">Aromatic hydrocarbons catabolism</keyword>
<keyword evidence="3 6" id="KW-0378">Hydrolase</keyword>
<feature type="active site" description="Proton acceptor" evidence="4">
    <location>
        <position position="371"/>
    </location>
</feature>
<feature type="domain" description="Epoxide hydrolase N-terminal" evidence="5">
    <location>
        <begin position="4"/>
        <end position="116"/>
    </location>
</feature>
<evidence type="ECO:0000313" key="6">
    <source>
        <dbReference type="EMBL" id="KAF2118503.1"/>
    </source>
</evidence>
<reference evidence="6" key="1">
    <citation type="journal article" date="2020" name="Stud. Mycol.">
        <title>101 Dothideomycetes genomes: a test case for predicting lifestyles and emergence of pathogens.</title>
        <authorList>
            <person name="Haridas S."/>
            <person name="Albert R."/>
            <person name="Binder M."/>
            <person name="Bloem J."/>
            <person name="Labutti K."/>
            <person name="Salamov A."/>
            <person name="Andreopoulos B."/>
            <person name="Baker S."/>
            <person name="Barry K."/>
            <person name="Bills G."/>
            <person name="Bluhm B."/>
            <person name="Cannon C."/>
            <person name="Castanera R."/>
            <person name="Culley D."/>
            <person name="Daum C."/>
            <person name="Ezra D."/>
            <person name="Gonzalez J."/>
            <person name="Henrissat B."/>
            <person name="Kuo A."/>
            <person name="Liang C."/>
            <person name="Lipzen A."/>
            <person name="Lutzoni F."/>
            <person name="Magnuson J."/>
            <person name="Mondo S."/>
            <person name="Nolan M."/>
            <person name="Ohm R."/>
            <person name="Pangilinan J."/>
            <person name="Park H.-J."/>
            <person name="Ramirez L."/>
            <person name="Alfaro M."/>
            <person name="Sun H."/>
            <person name="Tritt A."/>
            <person name="Yoshinaga Y."/>
            <person name="Zwiers L.-H."/>
            <person name="Turgeon B."/>
            <person name="Goodwin S."/>
            <person name="Spatafora J."/>
            <person name="Crous P."/>
            <person name="Grigoriev I."/>
        </authorList>
    </citation>
    <scope>NUCLEOTIDE SEQUENCE</scope>
    <source>
        <strain evidence="6">CBS 627.86</strain>
    </source>
</reference>
<evidence type="ECO:0000259" key="5">
    <source>
        <dbReference type="Pfam" id="PF06441"/>
    </source>
</evidence>
<dbReference type="SUPFAM" id="SSF53474">
    <property type="entry name" value="alpha/beta-Hydrolases"/>
    <property type="match status" value="1"/>
</dbReference>
<dbReference type="Gene3D" id="3.40.50.1820">
    <property type="entry name" value="alpha/beta hydrolase"/>
    <property type="match status" value="1"/>
</dbReference>
<dbReference type="InterPro" id="IPR000639">
    <property type="entry name" value="Epox_hydrolase-like"/>
</dbReference>
<evidence type="ECO:0000256" key="2">
    <source>
        <dbReference type="ARBA" id="ARBA00022797"/>
    </source>
</evidence>
<dbReference type="GO" id="GO:0097176">
    <property type="term" value="P:epoxide metabolic process"/>
    <property type="evidence" value="ECO:0007669"/>
    <property type="project" value="TreeGrafter"/>
</dbReference>
<name>A0A6A5ZI01_9PLEO</name>
<dbReference type="PIRSF" id="PIRSF001112">
    <property type="entry name" value="Epoxide_hydrolase"/>
    <property type="match status" value="1"/>
</dbReference>
<evidence type="ECO:0000256" key="3">
    <source>
        <dbReference type="ARBA" id="ARBA00022801"/>
    </source>
</evidence>
<dbReference type="Pfam" id="PF06441">
    <property type="entry name" value="EHN"/>
    <property type="match status" value="1"/>
</dbReference>
<evidence type="ECO:0000313" key="7">
    <source>
        <dbReference type="Proteomes" id="UP000799770"/>
    </source>
</evidence>
<proteinExistence type="inferred from homology"/>
<dbReference type="OrthoDB" id="7130006at2759"/>